<feature type="transmembrane region" description="Helical" evidence="1">
    <location>
        <begin position="105"/>
        <end position="122"/>
    </location>
</feature>
<feature type="transmembrane region" description="Helical" evidence="1">
    <location>
        <begin position="194"/>
        <end position="216"/>
    </location>
</feature>
<keyword evidence="1" id="KW-0812">Transmembrane</keyword>
<sequence>MPLLNEHFPEYILRYSLETAMIIDSPIYSLKHRNINLHLYSFFKHPPKVNLIHPPILCAIYTIYIDRFISMLPPIPLIVLYYVTYALVVISILFLALFISNHAQIFSIIFSISTIILIYFIYKIYLIHSRPSIPTITFMISYIKFVNYPRDYNYIFDLFWPKPSPFVNIINRDIYKTWNGEALINFKWNAYGKYYYFIICNLFMALFLCFTAVATIPQDYLNENLKRNVLKTSITLGSFHLIQEIRQFIYNPKKWFLNYWNFFDLEHLNHLNASFIQAPDENTNMFTDYGTALFAIYLFLTGDPSALSNKWAYKEHPALIILIVLFSFMIVVYLMNLFIGLLNKAIEKDNNRISYLMQKAEV</sequence>
<comment type="caution">
    <text evidence="2">The sequence shown here is derived from an EMBL/GenBank/DDBJ whole genome shotgun (WGS) entry which is preliminary data.</text>
</comment>
<evidence type="ECO:0000313" key="2">
    <source>
        <dbReference type="EMBL" id="POG77389.1"/>
    </source>
</evidence>
<reference evidence="2 3" key="2">
    <citation type="journal article" date="2018" name="New Phytol.">
        <title>High intraspecific genome diversity in the model arbuscular mycorrhizal symbiont Rhizophagus irregularis.</title>
        <authorList>
            <person name="Chen E.C.H."/>
            <person name="Morin E."/>
            <person name="Beaudet D."/>
            <person name="Noel J."/>
            <person name="Yildirir G."/>
            <person name="Ndikumana S."/>
            <person name="Charron P."/>
            <person name="St-Onge C."/>
            <person name="Giorgi J."/>
            <person name="Kruger M."/>
            <person name="Marton T."/>
            <person name="Ropars J."/>
            <person name="Grigoriev I.V."/>
            <person name="Hainaut M."/>
            <person name="Henrissat B."/>
            <person name="Roux C."/>
            <person name="Martin F."/>
            <person name="Corradi N."/>
        </authorList>
    </citation>
    <scope>NUCLEOTIDE SEQUENCE [LARGE SCALE GENOMIC DNA]</scope>
    <source>
        <strain evidence="2 3">DAOM 197198</strain>
    </source>
</reference>
<evidence type="ECO:0008006" key="4">
    <source>
        <dbReference type="Google" id="ProtNLM"/>
    </source>
</evidence>
<keyword evidence="1" id="KW-0472">Membrane</keyword>
<evidence type="ECO:0000313" key="3">
    <source>
        <dbReference type="Proteomes" id="UP000018888"/>
    </source>
</evidence>
<organism evidence="2 3">
    <name type="scientific">Rhizophagus irregularis (strain DAOM 181602 / DAOM 197198 / MUCL 43194)</name>
    <name type="common">Arbuscular mycorrhizal fungus</name>
    <name type="synonym">Glomus intraradices</name>
    <dbReference type="NCBI Taxonomy" id="747089"/>
    <lineage>
        <taxon>Eukaryota</taxon>
        <taxon>Fungi</taxon>
        <taxon>Fungi incertae sedis</taxon>
        <taxon>Mucoromycota</taxon>
        <taxon>Glomeromycotina</taxon>
        <taxon>Glomeromycetes</taxon>
        <taxon>Glomerales</taxon>
        <taxon>Glomeraceae</taxon>
        <taxon>Rhizophagus</taxon>
    </lineage>
</organism>
<dbReference type="Proteomes" id="UP000018888">
    <property type="component" value="Unassembled WGS sequence"/>
</dbReference>
<keyword evidence="3" id="KW-1185">Reference proteome</keyword>
<feature type="transmembrane region" description="Helical" evidence="1">
    <location>
        <begin position="49"/>
        <end position="65"/>
    </location>
</feature>
<dbReference type="EMBL" id="AUPC02000041">
    <property type="protein sequence ID" value="POG77389.1"/>
    <property type="molecule type" value="Genomic_DNA"/>
</dbReference>
<dbReference type="AlphaFoldDB" id="A0A2P4QIB5"/>
<accession>A0A2P4QIB5</accession>
<reference evidence="2 3" key="1">
    <citation type="journal article" date="2013" name="Proc. Natl. Acad. Sci. U.S.A.">
        <title>Genome of an arbuscular mycorrhizal fungus provides insight into the oldest plant symbiosis.</title>
        <authorList>
            <person name="Tisserant E."/>
            <person name="Malbreil M."/>
            <person name="Kuo A."/>
            <person name="Kohler A."/>
            <person name="Symeonidi A."/>
            <person name="Balestrini R."/>
            <person name="Charron P."/>
            <person name="Duensing N."/>
            <person name="Frei Dit Frey N."/>
            <person name="Gianinazzi-Pearson V."/>
            <person name="Gilbert L.B."/>
            <person name="Handa Y."/>
            <person name="Herr J.R."/>
            <person name="Hijri M."/>
            <person name="Koul R."/>
            <person name="Kawaguchi M."/>
            <person name="Krajinski F."/>
            <person name="Lammers P.J."/>
            <person name="Masclaux F.G."/>
            <person name="Murat C."/>
            <person name="Morin E."/>
            <person name="Ndikumana S."/>
            <person name="Pagni M."/>
            <person name="Petitpierre D."/>
            <person name="Requena N."/>
            <person name="Rosikiewicz P."/>
            <person name="Riley R."/>
            <person name="Saito K."/>
            <person name="San Clemente H."/>
            <person name="Shapiro H."/>
            <person name="van Tuinen D."/>
            <person name="Becard G."/>
            <person name="Bonfante P."/>
            <person name="Paszkowski U."/>
            <person name="Shachar-Hill Y.Y."/>
            <person name="Tuskan G.A."/>
            <person name="Young P.W."/>
            <person name="Sanders I.R."/>
            <person name="Henrissat B."/>
            <person name="Rensing S.A."/>
            <person name="Grigoriev I.V."/>
            <person name="Corradi N."/>
            <person name="Roux C."/>
            <person name="Martin F."/>
        </authorList>
    </citation>
    <scope>NUCLEOTIDE SEQUENCE [LARGE SCALE GENOMIC DNA]</scope>
    <source>
        <strain evidence="2 3">DAOM 197198</strain>
    </source>
</reference>
<proteinExistence type="predicted"/>
<keyword evidence="1" id="KW-1133">Transmembrane helix</keyword>
<evidence type="ECO:0000256" key="1">
    <source>
        <dbReference type="SAM" id="Phobius"/>
    </source>
</evidence>
<feature type="transmembrane region" description="Helical" evidence="1">
    <location>
        <begin position="318"/>
        <end position="342"/>
    </location>
</feature>
<feature type="transmembrane region" description="Helical" evidence="1">
    <location>
        <begin position="77"/>
        <end position="99"/>
    </location>
</feature>
<protein>
    <recommendedName>
        <fullName evidence="4">Ion transport domain-containing protein</fullName>
    </recommendedName>
</protein>
<name>A0A2P4QIB5_RHIID</name>
<gene>
    <name evidence="2" type="ORF">GLOIN_2v807942</name>
</gene>